<reference evidence="2 3" key="1">
    <citation type="submission" date="2014-10" db="EMBL/GenBank/DDBJ databases">
        <title>Genome sequence of Ponticoccus sp. strain UMTAT08 isolated from clonal culture of toxic dinoflagellate Alexandrium tamiyavanichii.</title>
        <authorList>
            <person name="Gan H.Y."/>
            <person name="Muhd D.-D."/>
            <person name="Mohd Noor M.E."/>
            <person name="Yeong Y.S."/>
            <person name="Usup G."/>
        </authorList>
    </citation>
    <scope>NUCLEOTIDE SEQUENCE [LARGE SCALE GENOMIC DNA]</scope>
    <source>
        <strain evidence="2 3">UMTAT08</strain>
    </source>
</reference>
<dbReference type="InterPro" id="IPR001387">
    <property type="entry name" value="Cro/C1-type_HTH"/>
</dbReference>
<sequence>MAARGLKDAPLSERAGLGTSFIRDLYRKKASSPKLENALRIAEALDLTVEDILSAADGLPCQRTITIAGRVGAGAQVPVFDAYEKGDGPQIEAPPGLPTSGIVAVEITGDSMEPVYSAGDLLFYTRNSHDGVPIEAIGKRCVCEDETGMGWVKLVRAGRDEGTFDLHSFNDTSPTMYGIRLKWAAPVRLHWPSDLVRKL</sequence>
<dbReference type="InterPro" id="IPR036286">
    <property type="entry name" value="LexA/Signal_pep-like_sf"/>
</dbReference>
<accession>A0A0B3RWV9</accession>
<feature type="domain" description="HTH cro/C1-type" evidence="1">
    <location>
        <begin position="11"/>
        <end position="52"/>
    </location>
</feature>
<dbReference type="GO" id="GO:0003677">
    <property type="term" value="F:DNA binding"/>
    <property type="evidence" value="ECO:0007669"/>
    <property type="project" value="InterPro"/>
</dbReference>
<dbReference type="PATRIC" id="fig|1515334.3.peg.4297"/>
<dbReference type="InterPro" id="IPR015927">
    <property type="entry name" value="Peptidase_S24_S26A/B/C"/>
</dbReference>
<protein>
    <submittedName>
        <fullName evidence="2">Putative phage repressor</fullName>
    </submittedName>
</protein>
<evidence type="ECO:0000313" key="3">
    <source>
        <dbReference type="Proteomes" id="UP000030960"/>
    </source>
</evidence>
<dbReference type="EMBL" id="JSUQ01000019">
    <property type="protein sequence ID" value="KHQ51233.1"/>
    <property type="molecule type" value="Genomic_DNA"/>
</dbReference>
<dbReference type="CDD" id="cd06462">
    <property type="entry name" value="Peptidase_S24_S26"/>
    <property type="match status" value="1"/>
</dbReference>
<organism evidence="2 3">
    <name type="scientific">Mameliella alba</name>
    <dbReference type="NCBI Taxonomy" id="561184"/>
    <lineage>
        <taxon>Bacteria</taxon>
        <taxon>Pseudomonadati</taxon>
        <taxon>Pseudomonadota</taxon>
        <taxon>Alphaproteobacteria</taxon>
        <taxon>Rhodobacterales</taxon>
        <taxon>Roseobacteraceae</taxon>
        <taxon>Mameliella</taxon>
    </lineage>
</organism>
<gene>
    <name evidence="2" type="ORF">OA50_04266</name>
</gene>
<dbReference type="Gene3D" id="2.10.109.10">
    <property type="entry name" value="Umud Fragment, subunit A"/>
    <property type="match status" value="1"/>
</dbReference>
<dbReference type="Proteomes" id="UP000030960">
    <property type="component" value="Unassembled WGS sequence"/>
</dbReference>
<dbReference type="Pfam" id="PF13443">
    <property type="entry name" value="HTH_26"/>
    <property type="match status" value="1"/>
</dbReference>
<keyword evidence="3" id="KW-1185">Reference proteome</keyword>
<dbReference type="PROSITE" id="PS50943">
    <property type="entry name" value="HTH_CROC1"/>
    <property type="match status" value="1"/>
</dbReference>
<dbReference type="SUPFAM" id="SSF51306">
    <property type="entry name" value="LexA/Signal peptidase"/>
    <property type="match status" value="1"/>
</dbReference>
<proteinExistence type="predicted"/>
<dbReference type="Pfam" id="PF00717">
    <property type="entry name" value="Peptidase_S24"/>
    <property type="match status" value="1"/>
</dbReference>
<dbReference type="Gene3D" id="1.10.260.40">
    <property type="entry name" value="lambda repressor-like DNA-binding domains"/>
    <property type="match status" value="1"/>
</dbReference>
<evidence type="ECO:0000313" key="2">
    <source>
        <dbReference type="EMBL" id="KHQ51233.1"/>
    </source>
</evidence>
<evidence type="ECO:0000259" key="1">
    <source>
        <dbReference type="PROSITE" id="PS50943"/>
    </source>
</evidence>
<dbReference type="InterPro" id="IPR010982">
    <property type="entry name" value="Lambda_DNA-bd_dom_sf"/>
</dbReference>
<name>A0A0B3RWV9_9RHOB</name>
<dbReference type="SUPFAM" id="SSF47413">
    <property type="entry name" value="lambda repressor-like DNA-binding domains"/>
    <property type="match status" value="1"/>
</dbReference>
<dbReference type="AlphaFoldDB" id="A0A0B3RWV9"/>
<comment type="caution">
    <text evidence="2">The sequence shown here is derived from an EMBL/GenBank/DDBJ whole genome shotgun (WGS) entry which is preliminary data.</text>
</comment>